<name>A0A1D1VIC5_RAMVA</name>
<dbReference type="EMBL" id="BDGG01000007">
    <property type="protein sequence ID" value="GAV01407.1"/>
    <property type="molecule type" value="Genomic_DNA"/>
</dbReference>
<protein>
    <submittedName>
        <fullName evidence="2">Uncharacterized protein</fullName>
    </submittedName>
</protein>
<gene>
    <name evidence="2" type="primary">RvY_12126</name>
    <name evidence="2" type="synonym">RvY_12126.2</name>
    <name evidence="2" type="ORF">RvY_12126-2</name>
</gene>
<evidence type="ECO:0000256" key="1">
    <source>
        <dbReference type="SAM" id="MobiDB-lite"/>
    </source>
</evidence>
<feature type="compositionally biased region" description="Pro residues" evidence="1">
    <location>
        <begin position="31"/>
        <end position="40"/>
    </location>
</feature>
<evidence type="ECO:0000313" key="3">
    <source>
        <dbReference type="Proteomes" id="UP000186922"/>
    </source>
</evidence>
<feature type="region of interest" description="Disordered" evidence="1">
    <location>
        <begin position="94"/>
        <end position="125"/>
    </location>
</feature>
<comment type="caution">
    <text evidence="2">The sequence shown here is derived from an EMBL/GenBank/DDBJ whole genome shotgun (WGS) entry which is preliminary data.</text>
</comment>
<evidence type="ECO:0000313" key="2">
    <source>
        <dbReference type="EMBL" id="GAV01407.1"/>
    </source>
</evidence>
<dbReference type="Proteomes" id="UP000186922">
    <property type="component" value="Unassembled WGS sequence"/>
</dbReference>
<organism evidence="2 3">
    <name type="scientific">Ramazzottius varieornatus</name>
    <name type="common">Water bear</name>
    <name type="synonym">Tardigrade</name>
    <dbReference type="NCBI Taxonomy" id="947166"/>
    <lineage>
        <taxon>Eukaryota</taxon>
        <taxon>Metazoa</taxon>
        <taxon>Ecdysozoa</taxon>
        <taxon>Tardigrada</taxon>
        <taxon>Eutardigrada</taxon>
        <taxon>Parachela</taxon>
        <taxon>Hypsibioidea</taxon>
        <taxon>Ramazzottiidae</taxon>
        <taxon>Ramazzottius</taxon>
    </lineage>
</organism>
<sequence length="125" mass="13465">MAWHYRGTPLPLSRNTRDTLSPLSSYEPCRCTPPSPPPTGSPTDTPSTSPRPQRTLLTSAEGGGSLFERRRGPCTTNVSISLTTLVQDQVILSPEEGSRLHVPSSQPEISSERGRSVGTAGLRRP</sequence>
<feature type="compositionally biased region" description="Low complexity" evidence="1">
    <location>
        <begin position="41"/>
        <end position="52"/>
    </location>
</feature>
<reference evidence="2 3" key="1">
    <citation type="journal article" date="2016" name="Nat. Commun.">
        <title>Extremotolerant tardigrade genome and improved radiotolerance of human cultured cells by tardigrade-unique protein.</title>
        <authorList>
            <person name="Hashimoto T."/>
            <person name="Horikawa D.D."/>
            <person name="Saito Y."/>
            <person name="Kuwahara H."/>
            <person name="Kozuka-Hata H."/>
            <person name="Shin-I T."/>
            <person name="Minakuchi Y."/>
            <person name="Ohishi K."/>
            <person name="Motoyama A."/>
            <person name="Aizu T."/>
            <person name="Enomoto A."/>
            <person name="Kondo K."/>
            <person name="Tanaka S."/>
            <person name="Hara Y."/>
            <person name="Koshikawa S."/>
            <person name="Sagara H."/>
            <person name="Miura T."/>
            <person name="Yokobori S."/>
            <person name="Miyagawa K."/>
            <person name="Suzuki Y."/>
            <person name="Kubo T."/>
            <person name="Oyama M."/>
            <person name="Kohara Y."/>
            <person name="Fujiyama A."/>
            <person name="Arakawa K."/>
            <person name="Katayama T."/>
            <person name="Toyoda A."/>
            <person name="Kunieda T."/>
        </authorList>
    </citation>
    <scope>NUCLEOTIDE SEQUENCE [LARGE SCALE GENOMIC DNA]</scope>
    <source>
        <strain evidence="2 3">YOKOZUNA-1</strain>
    </source>
</reference>
<feature type="region of interest" description="Disordered" evidence="1">
    <location>
        <begin position="1"/>
        <end position="72"/>
    </location>
</feature>
<proteinExistence type="predicted"/>
<dbReference type="AlphaFoldDB" id="A0A1D1VIC5"/>
<keyword evidence="3" id="KW-1185">Reference proteome</keyword>
<accession>A0A1D1VIC5</accession>